<dbReference type="InterPro" id="IPR029058">
    <property type="entry name" value="AB_hydrolase_fold"/>
</dbReference>
<feature type="region of interest" description="Disordered" evidence="1">
    <location>
        <begin position="13"/>
        <end position="32"/>
    </location>
</feature>
<gene>
    <name evidence="2" type="ORF">K227x_21790</name>
</gene>
<organism evidence="2 3">
    <name type="scientific">Rubripirellula lacrimiformis</name>
    <dbReference type="NCBI Taxonomy" id="1930273"/>
    <lineage>
        <taxon>Bacteria</taxon>
        <taxon>Pseudomonadati</taxon>
        <taxon>Planctomycetota</taxon>
        <taxon>Planctomycetia</taxon>
        <taxon>Pirellulales</taxon>
        <taxon>Pirellulaceae</taxon>
        <taxon>Rubripirellula</taxon>
    </lineage>
</organism>
<sequence length="501" mass="55411">MAAAAPQLAARRLKAVLPTKRPRPHPTSFDSHRQQGRTIKILFLHGWNSVTGGRKPSFLADAGHEVFNPALPDEDFDQAVRIAEAELVRHQPDVIVGSSRGGAVAINMNSGRTPLVLLCPAWKRWGTVTSVSQNTIILHSPQDDVIPLTDSQSLISNSGLPPTSLIEIGTDHRLADPQSLATMLDACLGFRPRVMGADFGAPRKAGDQAKKIILMEAIRLGDKKYAIEATGRNRRLTRPFDSKQSWKHNRRGWTLPELSDSLESDCTIRSAAFDFPFSIPIGLLNDPEFAARLGQPVFRTRDRWVRYVSDQLALRFANENAGAEMTDLAKFTPWKDKDFWQRRCTDTATQGSPPLKHLFQNVFSMTICGAALLGRLSSDGYCTLLDTANANSHRSIFETYPREVANRIGFRGSYKSCPEACLEKALEYLQNRNIDLIFDSDIRHFCETYRTSSTDPDGADAFLCLVASICESEGISRLCRGTANASTLRQEGAIIVPAAIE</sequence>
<keyword evidence="3" id="KW-1185">Reference proteome</keyword>
<dbReference type="EMBL" id="CP036525">
    <property type="protein sequence ID" value="QDT03794.1"/>
    <property type="molecule type" value="Genomic_DNA"/>
</dbReference>
<keyword evidence="2" id="KW-0378">Hydrolase</keyword>
<dbReference type="AlphaFoldDB" id="A0A517N9I4"/>
<proteinExistence type="predicted"/>
<reference evidence="2 3" key="1">
    <citation type="submission" date="2019-02" db="EMBL/GenBank/DDBJ databases">
        <title>Deep-cultivation of Planctomycetes and their phenomic and genomic characterization uncovers novel biology.</title>
        <authorList>
            <person name="Wiegand S."/>
            <person name="Jogler M."/>
            <person name="Boedeker C."/>
            <person name="Pinto D."/>
            <person name="Vollmers J."/>
            <person name="Rivas-Marin E."/>
            <person name="Kohn T."/>
            <person name="Peeters S.H."/>
            <person name="Heuer A."/>
            <person name="Rast P."/>
            <person name="Oberbeckmann S."/>
            <person name="Bunk B."/>
            <person name="Jeske O."/>
            <person name="Meyerdierks A."/>
            <person name="Storesund J.E."/>
            <person name="Kallscheuer N."/>
            <person name="Luecker S."/>
            <person name="Lage O.M."/>
            <person name="Pohl T."/>
            <person name="Merkel B.J."/>
            <person name="Hornburger P."/>
            <person name="Mueller R.-W."/>
            <person name="Bruemmer F."/>
            <person name="Labrenz M."/>
            <person name="Spormann A.M."/>
            <person name="Op den Camp H."/>
            <person name="Overmann J."/>
            <person name="Amann R."/>
            <person name="Jetten M.S.M."/>
            <person name="Mascher T."/>
            <person name="Medema M.H."/>
            <person name="Devos D.P."/>
            <person name="Kaster A.-K."/>
            <person name="Ovreas L."/>
            <person name="Rohde M."/>
            <person name="Galperin M.Y."/>
            <person name="Jogler C."/>
        </authorList>
    </citation>
    <scope>NUCLEOTIDE SEQUENCE [LARGE SCALE GENOMIC DNA]</scope>
    <source>
        <strain evidence="2 3">K22_7</strain>
    </source>
</reference>
<evidence type="ECO:0000313" key="2">
    <source>
        <dbReference type="EMBL" id="QDT03794.1"/>
    </source>
</evidence>
<evidence type="ECO:0000256" key="1">
    <source>
        <dbReference type="SAM" id="MobiDB-lite"/>
    </source>
</evidence>
<name>A0A517N9I4_9BACT</name>
<evidence type="ECO:0000313" key="3">
    <source>
        <dbReference type="Proteomes" id="UP000318538"/>
    </source>
</evidence>
<dbReference type="SUPFAM" id="SSF53474">
    <property type="entry name" value="alpha/beta-Hydrolases"/>
    <property type="match status" value="1"/>
</dbReference>
<dbReference type="KEGG" id="rlc:K227x_21790"/>
<dbReference type="GO" id="GO:0016787">
    <property type="term" value="F:hydrolase activity"/>
    <property type="evidence" value="ECO:0007669"/>
    <property type="project" value="UniProtKB-KW"/>
</dbReference>
<protein>
    <submittedName>
        <fullName evidence="2">Alpha/beta hydrolase family protein</fullName>
    </submittedName>
</protein>
<accession>A0A517N9I4</accession>
<dbReference type="Proteomes" id="UP000318538">
    <property type="component" value="Chromosome"/>
</dbReference>
<dbReference type="Gene3D" id="3.40.50.1820">
    <property type="entry name" value="alpha/beta hydrolase"/>
    <property type="match status" value="1"/>
</dbReference>